<accession>A0ABU3C2M9</accession>
<gene>
    <name evidence="1" type="ORF">RM532_12745</name>
</gene>
<keyword evidence="2" id="KW-1185">Reference proteome</keyword>
<feature type="non-terminal residue" evidence="1">
    <location>
        <position position="1"/>
    </location>
</feature>
<sequence length="334" mass="38048">FYYFRVDFQDTGRGTGDARIDWGVLGIQNLPFVQNLLIGLQQPVYGLDLWAAYPRHRLMLEPSLVNAFYRGPLLGITAFDIDMDRRISWALGIARDTTEERVAGFQAIDVDRGEGDGLIHGRLSWFPRYRERGRHMLHFGLSGAYLKPDDDVITFGFYPEIFTDNPELFPLITVDDVSKSVLGVLEFRFAEGPFWMQSDYVYNQTSRDQAPDLSFDSFYVEAGYFLTGEQSVFSPLALNGPVTPEPRVDPGEGEYGAFEIQARYSRLDLTDEEFQGGAFPGLNTRGAEVTNYTLGFNWYLNAHIKLGINYVHSVREDLDDARYDAVQTRLAWHL</sequence>
<name>A0ABU3C2M9_9GAMM</name>
<dbReference type="RefSeq" id="WP_311653719.1">
    <property type="nucleotide sequence ID" value="NZ_JAVRIB010000014.1"/>
</dbReference>
<evidence type="ECO:0000313" key="1">
    <source>
        <dbReference type="EMBL" id="MDT0635818.1"/>
    </source>
</evidence>
<organism evidence="1 2">
    <name type="scientific">Spectribacter hydrogenoxidans</name>
    <dbReference type="NCBI Taxonomy" id="3075608"/>
    <lineage>
        <taxon>Bacteria</taxon>
        <taxon>Pseudomonadati</taxon>
        <taxon>Pseudomonadota</taxon>
        <taxon>Gammaproteobacteria</taxon>
        <taxon>Salinisphaerales</taxon>
        <taxon>Salinisphaeraceae</taxon>
        <taxon>Spectribacter</taxon>
    </lineage>
</organism>
<dbReference type="InterPro" id="IPR023614">
    <property type="entry name" value="Porin_dom_sf"/>
</dbReference>
<dbReference type="Proteomes" id="UP001251857">
    <property type="component" value="Unassembled WGS sequence"/>
</dbReference>
<reference evidence="1 2" key="1">
    <citation type="submission" date="2023-09" db="EMBL/GenBank/DDBJ databases">
        <authorList>
            <person name="Rey-Velasco X."/>
        </authorList>
    </citation>
    <scope>NUCLEOTIDE SEQUENCE [LARGE SCALE GENOMIC DNA]</scope>
    <source>
        <strain evidence="1 2">W335</strain>
    </source>
</reference>
<comment type="caution">
    <text evidence="1">The sequence shown here is derived from an EMBL/GenBank/DDBJ whole genome shotgun (WGS) entry which is preliminary data.</text>
</comment>
<dbReference type="Gene3D" id="2.40.160.10">
    <property type="entry name" value="Porin"/>
    <property type="match status" value="1"/>
</dbReference>
<dbReference type="Pfam" id="PF07396">
    <property type="entry name" value="Porin_O_P"/>
    <property type="match status" value="1"/>
</dbReference>
<dbReference type="SUPFAM" id="SSF56935">
    <property type="entry name" value="Porins"/>
    <property type="match status" value="1"/>
</dbReference>
<proteinExistence type="predicted"/>
<protein>
    <submittedName>
        <fullName evidence="1">Porin</fullName>
    </submittedName>
</protein>
<evidence type="ECO:0000313" key="2">
    <source>
        <dbReference type="Proteomes" id="UP001251857"/>
    </source>
</evidence>
<dbReference type="EMBL" id="JAVRIB010000014">
    <property type="protein sequence ID" value="MDT0635818.1"/>
    <property type="molecule type" value="Genomic_DNA"/>
</dbReference>
<dbReference type="InterPro" id="IPR010870">
    <property type="entry name" value="Porin_O/P"/>
</dbReference>